<comment type="caution">
    <text evidence="2">The sequence shown here is derived from an EMBL/GenBank/DDBJ whole genome shotgun (WGS) entry which is preliminary data.</text>
</comment>
<accession>A0A432ZTS0</accession>
<feature type="domain" description="NAD(P)-binding" evidence="1">
    <location>
        <begin position="7"/>
        <end position="190"/>
    </location>
</feature>
<evidence type="ECO:0000313" key="2">
    <source>
        <dbReference type="EMBL" id="RUO81218.1"/>
    </source>
</evidence>
<evidence type="ECO:0000259" key="1">
    <source>
        <dbReference type="Pfam" id="PF13460"/>
    </source>
</evidence>
<keyword evidence="3" id="KW-1185">Reference proteome</keyword>
<dbReference type="PANTHER" id="PTHR15020:SF50">
    <property type="entry name" value="UPF0659 PROTEIN YMR090W"/>
    <property type="match status" value="1"/>
</dbReference>
<dbReference type="AlphaFoldDB" id="A0A432ZTS0"/>
<organism evidence="2 3">
    <name type="scientific">Idiomarina tyrosinivorans</name>
    <dbReference type="NCBI Taxonomy" id="1445662"/>
    <lineage>
        <taxon>Bacteria</taxon>
        <taxon>Pseudomonadati</taxon>
        <taxon>Pseudomonadota</taxon>
        <taxon>Gammaproteobacteria</taxon>
        <taxon>Alteromonadales</taxon>
        <taxon>Idiomarinaceae</taxon>
        <taxon>Idiomarina</taxon>
    </lineage>
</organism>
<dbReference type="Pfam" id="PF13460">
    <property type="entry name" value="NAD_binding_10"/>
    <property type="match status" value="1"/>
</dbReference>
<name>A0A432ZTS0_9GAMM</name>
<dbReference type="InterPro" id="IPR036291">
    <property type="entry name" value="NAD(P)-bd_dom_sf"/>
</dbReference>
<dbReference type="Proteomes" id="UP000287996">
    <property type="component" value="Unassembled WGS sequence"/>
</dbReference>
<dbReference type="Gene3D" id="3.40.50.720">
    <property type="entry name" value="NAD(P)-binding Rossmann-like Domain"/>
    <property type="match status" value="1"/>
</dbReference>
<sequence length="214" mass="23051">MQVAVIGANGKVGQQIVEDIQQSPAHEVIACVRKESQQQALEERGVESRLLDLERSVGAIKQALKGCDAVVFSAGSGGSTGDDKTLLIDLDGAIKVIEASEELGVKRFVMVSALQANNRANWNDSLRPYYAAKHYADKALMASSLEWTVVRPGALIDEQGTGKIDLGNELQRGSITRADVAHIVARCLDRESTIYRGFDVVNGDTAIDDALRSL</sequence>
<dbReference type="PANTHER" id="PTHR15020">
    <property type="entry name" value="FLAVIN REDUCTASE-RELATED"/>
    <property type="match status" value="1"/>
</dbReference>
<dbReference type="SUPFAM" id="SSF51735">
    <property type="entry name" value="NAD(P)-binding Rossmann-fold domains"/>
    <property type="match status" value="1"/>
</dbReference>
<dbReference type="RefSeq" id="WP_126840565.1">
    <property type="nucleotide sequence ID" value="NZ_PIQH01000001.1"/>
</dbReference>
<dbReference type="CDD" id="cd05243">
    <property type="entry name" value="SDR_a5"/>
    <property type="match status" value="1"/>
</dbReference>
<dbReference type="InterPro" id="IPR016040">
    <property type="entry name" value="NAD(P)-bd_dom"/>
</dbReference>
<gene>
    <name evidence="2" type="ORF">CWI84_00155</name>
</gene>
<protein>
    <submittedName>
        <fullName evidence="2">NAD(P)-dependent oxidoreductase</fullName>
    </submittedName>
</protein>
<dbReference type="EMBL" id="PIQH01000001">
    <property type="protein sequence ID" value="RUO81218.1"/>
    <property type="molecule type" value="Genomic_DNA"/>
</dbReference>
<evidence type="ECO:0000313" key="3">
    <source>
        <dbReference type="Proteomes" id="UP000287996"/>
    </source>
</evidence>
<dbReference type="OrthoDB" id="9803892at2"/>
<proteinExistence type="predicted"/>
<reference evidence="2 3" key="1">
    <citation type="journal article" date="2011" name="Front. Microbiol.">
        <title>Genomic signatures of strain selection and enhancement in Bacillus atrophaeus var. globigii, a historical biowarfare simulant.</title>
        <authorList>
            <person name="Gibbons H.S."/>
            <person name="Broomall S.M."/>
            <person name="McNew L.A."/>
            <person name="Daligault H."/>
            <person name="Chapman C."/>
            <person name="Bruce D."/>
            <person name="Karavis M."/>
            <person name="Krepps M."/>
            <person name="McGregor P.A."/>
            <person name="Hong C."/>
            <person name="Park K.H."/>
            <person name="Akmal A."/>
            <person name="Feldman A."/>
            <person name="Lin J.S."/>
            <person name="Chang W.E."/>
            <person name="Higgs B.W."/>
            <person name="Demirev P."/>
            <person name="Lindquist J."/>
            <person name="Liem A."/>
            <person name="Fochler E."/>
            <person name="Read T.D."/>
            <person name="Tapia R."/>
            <person name="Johnson S."/>
            <person name="Bishop-Lilly K.A."/>
            <person name="Detter C."/>
            <person name="Han C."/>
            <person name="Sozhamannan S."/>
            <person name="Rosenzweig C.N."/>
            <person name="Skowronski E.W."/>
        </authorList>
    </citation>
    <scope>NUCLEOTIDE SEQUENCE [LARGE SCALE GENOMIC DNA]</scope>
    <source>
        <strain evidence="2 3">CC-PW-9</strain>
    </source>
</reference>